<dbReference type="InterPro" id="IPR002164">
    <property type="entry name" value="NAP_family"/>
</dbReference>
<evidence type="ECO:0008006" key="6">
    <source>
        <dbReference type="Google" id="ProtNLM"/>
    </source>
</evidence>
<name>A0A642V5I8_9ASCO</name>
<evidence type="ECO:0000256" key="2">
    <source>
        <dbReference type="RuleBase" id="RU003876"/>
    </source>
</evidence>
<dbReference type="EMBL" id="SWFS01000201">
    <property type="protein sequence ID" value="KAA8914417.1"/>
    <property type="molecule type" value="Genomic_DNA"/>
</dbReference>
<comment type="caution">
    <text evidence="4">The sequence shown here is derived from an EMBL/GenBank/DDBJ whole genome shotgun (WGS) entry which is preliminary data.</text>
</comment>
<reference evidence="4" key="1">
    <citation type="journal article" date="2019" name="G3 (Bethesda)">
        <title>Genome Assemblies of Two Rare Opportunistic Yeast Pathogens: Diutina rugosa (syn. Candida rugosa) and Trichomonascus ciferrii (syn. Candida ciferrii).</title>
        <authorList>
            <person name="Mixao V."/>
            <person name="Saus E."/>
            <person name="Hansen A.P."/>
            <person name="Lass-Florl C."/>
            <person name="Gabaldon T."/>
        </authorList>
    </citation>
    <scope>NUCLEOTIDE SEQUENCE</scope>
    <source>
        <strain evidence="4">CBS 4856</strain>
    </source>
</reference>
<keyword evidence="5" id="KW-1185">Reference proteome</keyword>
<evidence type="ECO:0000256" key="3">
    <source>
        <dbReference type="SAM" id="MobiDB-lite"/>
    </source>
</evidence>
<dbReference type="SUPFAM" id="SSF143113">
    <property type="entry name" value="NAP-like"/>
    <property type="match status" value="1"/>
</dbReference>
<protein>
    <recommendedName>
        <fullName evidence="6">Nucleosome assembly protein</fullName>
    </recommendedName>
</protein>
<proteinExistence type="inferred from homology"/>
<dbReference type="OrthoDB" id="19419at2759"/>
<dbReference type="VEuPathDB" id="FungiDB:TRICI_002915"/>
<evidence type="ECO:0000313" key="5">
    <source>
        <dbReference type="Proteomes" id="UP000761534"/>
    </source>
</evidence>
<feature type="compositionally biased region" description="Acidic residues" evidence="3">
    <location>
        <begin position="215"/>
        <end position="232"/>
    </location>
</feature>
<feature type="compositionally biased region" description="Basic and acidic residues" evidence="3">
    <location>
        <begin position="233"/>
        <end position="253"/>
    </location>
</feature>
<accession>A0A642V5I8</accession>
<sequence length="253" mass="28989">MSESEEMKNALPEGLPKEVFESLAKVIEEQDAAEAEIMKFSHEKLAPVLDKRREHTKKIDGFWNTVLEASGALFDMVSVEDAELLDNLIDVYVQWDKENARNFTIEFEFKENAFLENDSLKLSKKFEYKESKEEGKPSKYVSEPVEINWKKDMDLTKKAKENATGEDSFFSWFSFTGEGPGDFREGESIALTIADDVFPHALKFYVEASQAISDDELEGEFDLDDEEEDGEKEAEHEDAPPKKKAKTDEEKKE</sequence>
<dbReference type="Pfam" id="PF00956">
    <property type="entry name" value="NAP"/>
    <property type="match status" value="1"/>
</dbReference>
<dbReference type="PANTHER" id="PTHR11875">
    <property type="entry name" value="TESTIS-SPECIFIC Y-ENCODED PROTEIN"/>
    <property type="match status" value="1"/>
</dbReference>
<evidence type="ECO:0000313" key="4">
    <source>
        <dbReference type="EMBL" id="KAA8914417.1"/>
    </source>
</evidence>
<dbReference type="GO" id="GO:0005634">
    <property type="term" value="C:nucleus"/>
    <property type="evidence" value="ECO:0007669"/>
    <property type="project" value="InterPro"/>
</dbReference>
<dbReference type="GO" id="GO:0006334">
    <property type="term" value="P:nucleosome assembly"/>
    <property type="evidence" value="ECO:0007669"/>
    <property type="project" value="InterPro"/>
</dbReference>
<gene>
    <name evidence="4" type="ORF">TRICI_002915</name>
</gene>
<evidence type="ECO:0000256" key="1">
    <source>
        <dbReference type="ARBA" id="ARBA00009947"/>
    </source>
</evidence>
<feature type="region of interest" description="Disordered" evidence="3">
    <location>
        <begin position="215"/>
        <end position="253"/>
    </location>
</feature>
<dbReference type="Gene3D" id="3.30.1120.90">
    <property type="entry name" value="Nucleosome assembly protein"/>
    <property type="match status" value="1"/>
</dbReference>
<dbReference type="InterPro" id="IPR037231">
    <property type="entry name" value="NAP-like_sf"/>
</dbReference>
<comment type="similarity">
    <text evidence="1 2">Belongs to the nucleosome assembly protein (NAP) family.</text>
</comment>
<organism evidence="4 5">
    <name type="scientific">Trichomonascus ciferrii</name>
    <dbReference type="NCBI Taxonomy" id="44093"/>
    <lineage>
        <taxon>Eukaryota</taxon>
        <taxon>Fungi</taxon>
        <taxon>Dikarya</taxon>
        <taxon>Ascomycota</taxon>
        <taxon>Saccharomycotina</taxon>
        <taxon>Dipodascomycetes</taxon>
        <taxon>Dipodascales</taxon>
        <taxon>Trichomonascaceae</taxon>
        <taxon>Trichomonascus</taxon>
        <taxon>Trichomonascus ciferrii complex</taxon>
    </lineage>
</organism>
<dbReference type="Proteomes" id="UP000761534">
    <property type="component" value="Unassembled WGS sequence"/>
</dbReference>
<dbReference type="AlphaFoldDB" id="A0A642V5I8"/>